<dbReference type="InterPro" id="IPR050483">
    <property type="entry name" value="CoA-transferase_III_domain"/>
</dbReference>
<name>A0ABP9PNS5_9PSEU</name>
<dbReference type="InterPro" id="IPR003673">
    <property type="entry name" value="CoA-Trfase_fam_III"/>
</dbReference>
<dbReference type="InterPro" id="IPR023606">
    <property type="entry name" value="CoA-Trfase_III_dom_1_sf"/>
</dbReference>
<dbReference type="Gene3D" id="3.40.50.10540">
    <property type="entry name" value="Crotonobetainyl-coa:carnitine coa-transferase, domain 1"/>
    <property type="match status" value="1"/>
</dbReference>
<proteinExistence type="predicted"/>
<dbReference type="PANTHER" id="PTHR48207:SF3">
    <property type="entry name" value="SUCCINATE--HYDROXYMETHYLGLUTARATE COA-TRANSFERASE"/>
    <property type="match status" value="1"/>
</dbReference>
<evidence type="ECO:0000256" key="1">
    <source>
        <dbReference type="ARBA" id="ARBA00022679"/>
    </source>
</evidence>
<feature type="region of interest" description="Disordered" evidence="2">
    <location>
        <begin position="1"/>
        <end position="35"/>
    </location>
</feature>
<sequence length="428" mass="44840">MTGATAPGAPPSAGRVQGRHNGSPSPGPEAGPLNGVRVIDATTSFAGPSAGMYLADLGADVIKVERPGGDDCRAWGPPFVGDVSPWFASANRNKRSVVLDLRSPGGSLALARMLDSADVFLENLNPAKLERLGLSPEVVRARNPRLIYCAMSGFGLTGPDSGLPGYDLVAQARSGLMSVTGERGGAPQRVSTALSDIVTGLSGGLAVCAALVRQRATGIGEVIDVSLLDSDLALMAPRLASFLAGEPEPAPSGGTDSVLAVYQPFPTADRPLVIAIGNDSLWRRFCRAIGLDDLADDERLADNAGRRAHRPMLVDRISARLSAESAEHWVALFAEVGVPCSRVLTLGEVAQDPQVQARGSLLPVPSAPTELFGVRSPFRLASMPRARNEPVPELGEHTFEVLKELGFGDDEIQRLLDDAAAAEKAVRP</sequence>
<dbReference type="Pfam" id="PF02515">
    <property type="entry name" value="CoA_transf_3"/>
    <property type="match status" value="1"/>
</dbReference>
<evidence type="ECO:0000256" key="2">
    <source>
        <dbReference type="SAM" id="MobiDB-lite"/>
    </source>
</evidence>
<dbReference type="Gene3D" id="3.30.1540.10">
    <property type="entry name" value="formyl-coa transferase, domain 3"/>
    <property type="match status" value="1"/>
</dbReference>
<dbReference type="InterPro" id="IPR044855">
    <property type="entry name" value="CoA-Trfase_III_dom3_sf"/>
</dbReference>
<evidence type="ECO:0000313" key="3">
    <source>
        <dbReference type="EMBL" id="GAA5149563.1"/>
    </source>
</evidence>
<reference evidence="4" key="1">
    <citation type="journal article" date="2019" name="Int. J. Syst. Evol. Microbiol.">
        <title>The Global Catalogue of Microorganisms (GCM) 10K type strain sequencing project: providing services to taxonomists for standard genome sequencing and annotation.</title>
        <authorList>
            <consortium name="The Broad Institute Genomics Platform"/>
            <consortium name="The Broad Institute Genome Sequencing Center for Infectious Disease"/>
            <person name="Wu L."/>
            <person name="Ma J."/>
        </authorList>
    </citation>
    <scope>NUCLEOTIDE SEQUENCE [LARGE SCALE GENOMIC DNA]</scope>
    <source>
        <strain evidence="4">JCM 18303</strain>
    </source>
</reference>
<dbReference type="RefSeq" id="WP_185062899.1">
    <property type="nucleotide sequence ID" value="NZ_BAABJP010000004.1"/>
</dbReference>
<feature type="compositionally biased region" description="Low complexity" evidence="2">
    <location>
        <begin position="1"/>
        <end position="14"/>
    </location>
</feature>
<gene>
    <name evidence="3" type="ORF">GCM10023321_13590</name>
</gene>
<protein>
    <submittedName>
        <fullName evidence="3">CoA transferase</fullName>
    </submittedName>
</protein>
<dbReference type="PANTHER" id="PTHR48207">
    <property type="entry name" value="SUCCINATE--HYDROXYMETHYLGLUTARATE COA-TRANSFERASE"/>
    <property type="match status" value="1"/>
</dbReference>
<comment type="caution">
    <text evidence="3">The sequence shown here is derived from an EMBL/GenBank/DDBJ whole genome shotgun (WGS) entry which is preliminary data.</text>
</comment>
<dbReference type="EMBL" id="BAABJP010000004">
    <property type="protein sequence ID" value="GAA5149563.1"/>
    <property type="molecule type" value="Genomic_DNA"/>
</dbReference>
<organism evidence="3 4">
    <name type="scientific">Pseudonocardia eucalypti</name>
    <dbReference type="NCBI Taxonomy" id="648755"/>
    <lineage>
        <taxon>Bacteria</taxon>
        <taxon>Bacillati</taxon>
        <taxon>Actinomycetota</taxon>
        <taxon>Actinomycetes</taxon>
        <taxon>Pseudonocardiales</taxon>
        <taxon>Pseudonocardiaceae</taxon>
        <taxon>Pseudonocardia</taxon>
    </lineage>
</organism>
<accession>A0ABP9PNS5</accession>
<dbReference type="Proteomes" id="UP001428817">
    <property type="component" value="Unassembled WGS sequence"/>
</dbReference>
<dbReference type="SUPFAM" id="SSF89796">
    <property type="entry name" value="CoA-transferase family III (CaiB/BaiF)"/>
    <property type="match status" value="1"/>
</dbReference>
<dbReference type="GO" id="GO:0016740">
    <property type="term" value="F:transferase activity"/>
    <property type="evidence" value="ECO:0007669"/>
    <property type="project" value="UniProtKB-KW"/>
</dbReference>
<evidence type="ECO:0000313" key="4">
    <source>
        <dbReference type="Proteomes" id="UP001428817"/>
    </source>
</evidence>
<keyword evidence="4" id="KW-1185">Reference proteome</keyword>
<keyword evidence="1 3" id="KW-0808">Transferase</keyword>